<proteinExistence type="predicted"/>
<organism evidence="2 3">
    <name type="scientific">Strongylus vulgaris</name>
    <name type="common">Blood worm</name>
    <dbReference type="NCBI Taxonomy" id="40348"/>
    <lineage>
        <taxon>Eukaryota</taxon>
        <taxon>Metazoa</taxon>
        <taxon>Ecdysozoa</taxon>
        <taxon>Nematoda</taxon>
        <taxon>Chromadorea</taxon>
        <taxon>Rhabditida</taxon>
        <taxon>Rhabditina</taxon>
        <taxon>Rhabditomorpha</taxon>
        <taxon>Strongyloidea</taxon>
        <taxon>Strongylidae</taxon>
        <taxon>Strongylus</taxon>
    </lineage>
</organism>
<gene>
    <name evidence="2" type="ORF">SVUK_LOCUS18843</name>
</gene>
<name>A0A3P7LMU7_STRVU</name>
<dbReference type="Proteomes" id="UP000270094">
    <property type="component" value="Unassembled WGS sequence"/>
</dbReference>
<reference evidence="2 3" key="1">
    <citation type="submission" date="2018-11" db="EMBL/GenBank/DDBJ databases">
        <authorList>
            <consortium name="Pathogen Informatics"/>
        </authorList>
    </citation>
    <scope>NUCLEOTIDE SEQUENCE [LARGE SCALE GENOMIC DNA]</scope>
</reference>
<accession>A0A3P7LMU7</accession>
<sequence length="201" mass="23381">MDKLLEDLATEIIKYPSSKGNPFTWPAPAGMQGDCMAFRARITYDFWRFFMQEGRKLLDEYNKQNGTEIKARITYDFWKFFMQEERKLLDEYNKQNGTEIKVNREKILTSKDQDRLGLYIRKMIKEEYKKNNMKGVDITLRKSLLKIGENEPMKPAVVAILLDMDLSNWNGLPLDQLLTDKEKDSTHEASGGGYSVGYGPK</sequence>
<dbReference type="EMBL" id="UYYB01125748">
    <property type="protein sequence ID" value="VDM83845.1"/>
    <property type="molecule type" value="Genomic_DNA"/>
</dbReference>
<evidence type="ECO:0000313" key="3">
    <source>
        <dbReference type="Proteomes" id="UP000270094"/>
    </source>
</evidence>
<keyword evidence="3" id="KW-1185">Reference proteome</keyword>
<evidence type="ECO:0000256" key="1">
    <source>
        <dbReference type="SAM" id="MobiDB-lite"/>
    </source>
</evidence>
<feature type="compositionally biased region" description="Gly residues" evidence="1">
    <location>
        <begin position="190"/>
        <end position="201"/>
    </location>
</feature>
<evidence type="ECO:0000313" key="2">
    <source>
        <dbReference type="EMBL" id="VDM83845.1"/>
    </source>
</evidence>
<feature type="region of interest" description="Disordered" evidence="1">
    <location>
        <begin position="181"/>
        <end position="201"/>
    </location>
</feature>
<dbReference type="OrthoDB" id="5865824at2759"/>
<dbReference type="AlphaFoldDB" id="A0A3P7LMU7"/>
<protein>
    <submittedName>
        <fullName evidence="2">Uncharacterized protein</fullName>
    </submittedName>
</protein>